<accession>A0AAE1N764</accession>
<dbReference type="GO" id="GO:0005654">
    <property type="term" value="C:nucleoplasm"/>
    <property type="evidence" value="ECO:0007669"/>
    <property type="project" value="UniProtKB-SubCell"/>
</dbReference>
<dbReference type="InterPro" id="IPR003175">
    <property type="entry name" value="CDI_dom"/>
</dbReference>
<evidence type="ECO:0000256" key="5">
    <source>
        <dbReference type="PIRNR" id="PIRNR017811"/>
    </source>
</evidence>
<protein>
    <recommendedName>
        <fullName evidence="5">Cyclin-dependent kinase inhibitor</fullName>
    </recommendedName>
</protein>
<evidence type="ECO:0000256" key="1">
    <source>
        <dbReference type="ARBA" id="ARBA00004642"/>
    </source>
</evidence>
<comment type="similarity">
    <text evidence="2 5">Belongs to the CDI family. ICK/KRP subfamily.</text>
</comment>
<dbReference type="GO" id="GO:0051726">
    <property type="term" value="P:regulation of cell cycle"/>
    <property type="evidence" value="ECO:0007669"/>
    <property type="project" value="InterPro"/>
</dbReference>
<dbReference type="Proteomes" id="UP001293593">
    <property type="component" value="Unassembled WGS sequence"/>
</dbReference>
<gene>
    <name evidence="7" type="ORF">QN277_001476</name>
</gene>
<dbReference type="PIRSF" id="PIRSF017811">
    <property type="entry name" value="CDK_inhib_pln"/>
    <property type="match status" value="1"/>
</dbReference>
<dbReference type="AlphaFoldDB" id="A0AAE1N764"/>
<feature type="domain" description="Cyclin-dependent kinase inhibitor" evidence="6">
    <location>
        <begin position="160"/>
        <end position="202"/>
    </location>
</feature>
<evidence type="ECO:0000313" key="7">
    <source>
        <dbReference type="EMBL" id="KAK4284678.1"/>
    </source>
</evidence>
<comment type="subcellular location">
    <subcellularLocation>
        <location evidence="1">Nucleus</location>
        <location evidence="1">Nucleoplasm</location>
    </subcellularLocation>
</comment>
<evidence type="ECO:0000313" key="8">
    <source>
        <dbReference type="Proteomes" id="UP001293593"/>
    </source>
</evidence>
<evidence type="ECO:0000259" key="6">
    <source>
        <dbReference type="Pfam" id="PF02234"/>
    </source>
</evidence>
<evidence type="ECO:0000256" key="3">
    <source>
        <dbReference type="ARBA" id="ARBA00023013"/>
    </source>
</evidence>
<keyword evidence="8" id="KW-1185">Reference proteome</keyword>
<reference evidence="7" key="1">
    <citation type="submission" date="2023-10" db="EMBL/GenBank/DDBJ databases">
        <title>Chromosome-level genome of the transformable northern wattle, Acacia crassicarpa.</title>
        <authorList>
            <person name="Massaro I."/>
            <person name="Sinha N.R."/>
            <person name="Poethig S."/>
            <person name="Leichty A.R."/>
        </authorList>
    </citation>
    <scope>NUCLEOTIDE SEQUENCE</scope>
    <source>
        <strain evidence="7">Acra3RX</strain>
        <tissue evidence="7">Leaf</tissue>
    </source>
</reference>
<proteinExistence type="inferred from homology"/>
<dbReference type="InterPro" id="IPR044275">
    <property type="entry name" value="KRP"/>
</dbReference>
<name>A0AAE1N764_9FABA</name>
<comment type="caution">
    <text evidence="7">The sequence shown here is derived from an EMBL/GenBank/DDBJ whole genome shotgun (WGS) entry which is preliminary data.</text>
</comment>
<dbReference type="EMBL" id="JAWXYG010000001">
    <property type="protein sequence ID" value="KAK4284678.1"/>
    <property type="molecule type" value="Genomic_DNA"/>
</dbReference>
<dbReference type="PANTHER" id="PTHR46776">
    <property type="entry name" value="CYCLIN-DEPENDENT KINASE INHIBITOR 4-RELATED"/>
    <property type="match status" value="1"/>
</dbReference>
<dbReference type="GO" id="GO:0004861">
    <property type="term" value="F:cyclin-dependent protein serine/threonine kinase inhibitor activity"/>
    <property type="evidence" value="ECO:0007669"/>
    <property type="project" value="UniProtKB-UniRule"/>
</dbReference>
<keyword evidence="4" id="KW-0131">Cell cycle</keyword>
<evidence type="ECO:0000256" key="4">
    <source>
        <dbReference type="ARBA" id="ARBA00023306"/>
    </source>
</evidence>
<organism evidence="7 8">
    <name type="scientific">Acacia crassicarpa</name>
    <name type="common">northern wattle</name>
    <dbReference type="NCBI Taxonomy" id="499986"/>
    <lineage>
        <taxon>Eukaryota</taxon>
        <taxon>Viridiplantae</taxon>
        <taxon>Streptophyta</taxon>
        <taxon>Embryophyta</taxon>
        <taxon>Tracheophyta</taxon>
        <taxon>Spermatophyta</taxon>
        <taxon>Magnoliopsida</taxon>
        <taxon>eudicotyledons</taxon>
        <taxon>Gunneridae</taxon>
        <taxon>Pentapetalae</taxon>
        <taxon>rosids</taxon>
        <taxon>fabids</taxon>
        <taxon>Fabales</taxon>
        <taxon>Fabaceae</taxon>
        <taxon>Caesalpinioideae</taxon>
        <taxon>mimosoid clade</taxon>
        <taxon>Acacieae</taxon>
        <taxon>Acacia</taxon>
    </lineage>
</organism>
<sequence length="203" mass="22412">MSDFIRNASSLEAMEAAVSKNMKTDLGSCQRQLPSSGEQLRSSHLADTAISLAISVNSTETVVSEEHFSGWLPLSCSTVSSADVETINAVEKSTTTALDLETSVLETVGSTPSNLKLFSKDKYSLNEFCGDSEGMTTVFPVKSSMDASENRKLPAAKMAPKEEIEEFFAMAEKHEQKRFAEKYNYDIVKDMPLQGKYEWVRLI</sequence>
<dbReference type="Pfam" id="PF02234">
    <property type="entry name" value="CDI"/>
    <property type="match status" value="1"/>
</dbReference>
<dbReference type="Gene3D" id="4.10.365.10">
    <property type="entry name" value="p27"/>
    <property type="match status" value="1"/>
</dbReference>
<evidence type="ECO:0000256" key="2">
    <source>
        <dbReference type="ARBA" id="ARBA00010274"/>
    </source>
</evidence>
<keyword evidence="3 5" id="KW-0649">Protein kinase inhibitor</keyword>
<dbReference type="InterPro" id="IPR044898">
    <property type="entry name" value="CDI_dom_sf"/>
</dbReference>